<proteinExistence type="predicted"/>
<accession>A0A917S253</accession>
<dbReference type="EMBL" id="BMMZ01000002">
    <property type="protein sequence ID" value="GGL53573.1"/>
    <property type="molecule type" value="Genomic_DNA"/>
</dbReference>
<dbReference type="AlphaFoldDB" id="A0A917S253"/>
<evidence type="ECO:0000313" key="2">
    <source>
        <dbReference type="EMBL" id="GGL53573.1"/>
    </source>
</evidence>
<feature type="region of interest" description="Disordered" evidence="1">
    <location>
        <begin position="1"/>
        <end position="51"/>
    </location>
</feature>
<evidence type="ECO:0000313" key="3">
    <source>
        <dbReference type="Proteomes" id="UP000613840"/>
    </source>
</evidence>
<organism evidence="2 3">
    <name type="scientific">Microlunatus endophyticus</name>
    <dbReference type="NCBI Taxonomy" id="1716077"/>
    <lineage>
        <taxon>Bacteria</taxon>
        <taxon>Bacillati</taxon>
        <taxon>Actinomycetota</taxon>
        <taxon>Actinomycetes</taxon>
        <taxon>Propionibacteriales</taxon>
        <taxon>Propionibacteriaceae</taxon>
        <taxon>Microlunatus</taxon>
    </lineage>
</organism>
<evidence type="ECO:0000256" key="1">
    <source>
        <dbReference type="SAM" id="MobiDB-lite"/>
    </source>
</evidence>
<reference evidence="2" key="2">
    <citation type="submission" date="2020-09" db="EMBL/GenBank/DDBJ databases">
        <authorList>
            <person name="Sun Q."/>
            <person name="Zhou Y."/>
        </authorList>
    </citation>
    <scope>NUCLEOTIDE SEQUENCE</scope>
    <source>
        <strain evidence="2">CGMCC 4.7306</strain>
    </source>
</reference>
<gene>
    <name evidence="2" type="ORF">GCM10011575_10000</name>
</gene>
<sequence length="129" mass="12709">MTALFGCTAPNQPAAQAPPASASVAAPTSPPPGGASSAPSSTSAAKARGGRPTIGALRAGLVGYFRDDLNLPAGKAQTAADCAVYPSYQELSAAGLTQLAQQNPAGLSTADEKVFTDVTTECVTSVNGD</sequence>
<reference evidence="2" key="1">
    <citation type="journal article" date="2014" name="Int. J. Syst. Evol. Microbiol.">
        <title>Complete genome sequence of Corynebacterium casei LMG S-19264T (=DSM 44701T), isolated from a smear-ripened cheese.</title>
        <authorList>
            <consortium name="US DOE Joint Genome Institute (JGI-PGF)"/>
            <person name="Walter F."/>
            <person name="Albersmeier A."/>
            <person name="Kalinowski J."/>
            <person name="Ruckert C."/>
        </authorList>
    </citation>
    <scope>NUCLEOTIDE SEQUENCE</scope>
    <source>
        <strain evidence="2">CGMCC 4.7306</strain>
    </source>
</reference>
<name>A0A917S253_9ACTN</name>
<feature type="compositionally biased region" description="Low complexity" evidence="1">
    <location>
        <begin position="9"/>
        <end position="27"/>
    </location>
</feature>
<feature type="compositionally biased region" description="Low complexity" evidence="1">
    <location>
        <begin position="34"/>
        <end position="45"/>
    </location>
</feature>
<comment type="caution">
    <text evidence="2">The sequence shown here is derived from an EMBL/GenBank/DDBJ whole genome shotgun (WGS) entry which is preliminary data.</text>
</comment>
<keyword evidence="3" id="KW-1185">Reference proteome</keyword>
<dbReference type="Proteomes" id="UP000613840">
    <property type="component" value="Unassembled WGS sequence"/>
</dbReference>
<protein>
    <submittedName>
        <fullName evidence="2">Uncharacterized protein</fullName>
    </submittedName>
</protein>